<dbReference type="EMBL" id="JBJUIK010000009">
    <property type="protein sequence ID" value="KAL3518913.1"/>
    <property type="molecule type" value="Genomic_DNA"/>
</dbReference>
<evidence type="ECO:0000256" key="11">
    <source>
        <dbReference type="RuleBase" id="RU000461"/>
    </source>
</evidence>
<dbReference type="InterPro" id="IPR002401">
    <property type="entry name" value="Cyt_P450_E_grp-I"/>
</dbReference>
<keyword evidence="5 10" id="KW-0479">Metal-binding</keyword>
<dbReference type="Proteomes" id="UP001630127">
    <property type="component" value="Unassembled WGS sequence"/>
</dbReference>
<dbReference type="InterPro" id="IPR017972">
    <property type="entry name" value="Cyt_P450_CS"/>
</dbReference>
<dbReference type="InterPro" id="IPR036396">
    <property type="entry name" value="Cyt_P450_sf"/>
</dbReference>
<reference evidence="13 14" key="1">
    <citation type="submission" date="2024-11" db="EMBL/GenBank/DDBJ databases">
        <title>A near-complete genome assembly of Cinchona calisaya.</title>
        <authorList>
            <person name="Lian D.C."/>
            <person name="Zhao X.W."/>
            <person name="Wei L."/>
        </authorList>
    </citation>
    <scope>NUCLEOTIDE SEQUENCE [LARGE SCALE GENOMIC DNA]</scope>
    <source>
        <tissue evidence="13">Nenye</tissue>
    </source>
</reference>
<keyword evidence="6 12" id="KW-1133">Transmembrane helix</keyword>
<dbReference type="PANTHER" id="PTHR24286">
    <property type="entry name" value="CYTOCHROME P450 26"/>
    <property type="match status" value="1"/>
</dbReference>
<dbReference type="Pfam" id="PF00067">
    <property type="entry name" value="p450"/>
    <property type="match status" value="1"/>
</dbReference>
<comment type="subcellular location">
    <subcellularLocation>
        <location evidence="2">Membrane</location>
        <topology evidence="2">Single-pass membrane protein</topology>
    </subcellularLocation>
</comment>
<comment type="caution">
    <text evidence="13">The sequence shown here is derived from an EMBL/GenBank/DDBJ whole genome shotgun (WGS) entry which is preliminary data.</text>
</comment>
<dbReference type="CDD" id="cd11043">
    <property type="entry name" value="CYP90-like"/>
    <property type="match status" value="1"/>
</dbReference>
<evidence type="ECO:0000256" key="12">
    <source>
        <dbReference type="SAM" id="Phobius"/>
    </source>
</evidence>
<dbReference type="Gene3D" id="1.10.630.10">
    <property type="entry name" value="Cytochrome P450"/>
    <property type="match status" value="1"/>
</dbReference>
<organism evidence="13 14">
    <name type="scientific">Cinchona calisaya</name>
    <dbReference type="NCBI Taxonomy" id="153742"/>
    <lineage>
        <taxon>Eukaryota</taxon>
        <taxon>Viridiplantae</taxon>
        <taxon>Streptophyta</taxon>
        <taxon>Embryophyta</taxon>
        <taxon>Tracheophyta</taxon>
        <taxon>Spermatophyta</taxon>
        <taxon>Magnoliopsida</taxon>
        <taxon>eudicotyledons</taxon>
        <taxon>Gunneridae</taxon>
        <taxon>Pentapetalae</taxon>
        <taxon>asterids</taxon>
        <taxon>lamiids</taxon>
        <taxon>Gentianales</taxon>
        <taxon>Rubiaceae</taxon>
        <taxon>Cinchonoideae</taxon>
        <taxon>Cinchoneae</taxon>
        <taxon>Cinchona</taxon>
    </lineage>
</organism>
<evidence type="ECO:0008006" key="15">
    <source>
        <dbReference type="Google" id="ProtNLM"/>
    </source>
</evidence>
<proteinExistence type="inferred from homology"/>
<dbReference type="GO" id="GO:0046872">
    <property type="term" value="F:metal ion binding"/>
    <property type="evidence" value="ECO:0007669"/>
    <property type="project" value="UniProtKB-KW"/>
</dbReference>
<accession>A0ABD2ZMF9</accession>
<keyword evidence="9 12" id="KW-0472">Membrane</keyword>
<feature type="transmembrane region" description="Helical" evidence="12">
    <location>
        <begin position="6"/>
        <end position="27"/>
    </location>
</feature>
<keyword evidence="7 11" id="KW-0560">Oxidoreductase</keyword>
<evidence type="ECO:0000256" key="3">
    <source>
        <dbReference type="ARBA" id="ARBA00010617"/>
    </source>
</evidence>
<evidence type="ECO:0000313" key="14">
    <source>
        <dbReference type="Proteomes" id="UP001630127"/>
    </source>
</evidence>
<keyword evidence="4 12" id="KW-0812">Transmembrane</keyword>
<dbReference type="GO" id="GO:0016712">
    <property type="term" value="F:oxidoreductase activity, acting on paired donors, with incorporation or reduction of molecular oxygen, reduced flavin or flavoprotein as one donor, and incorporation of one atom of oxygen"/>
    <property type="evidence" value="ECO:0007669"/>
    <property type="project" value="UniProtKB-ARBA"/>
</dbReference>
<comment type="cofactor">
    <cofactor evidence="1 10">
        <name>heme</name>
        <dbReference type="ChEBI" id="CHEBI:30413"/>
    </cofactor>
</comment>
<feature type="binding site" description="axial binding residue" evidence="10">
    <location>
        <position position="443"/>
    </location>
    <ligand>
        <name>heme</name>
        <dbReference type="ChEBI" id="CHEBI:30413"/>
    </ligand>
    <ligandPart>
        <name>Fe</name>
        <dbReference type="ChEBI" id="CHEBI:18248"/>
    </ligandPart>
</feature>
<dbReference type="FunFam" id="1.10.630.10:FF:000022">
    <property type="entry name" value="Taxadiene 5-alpha hydroxylase"/>
    <property type="match status" value="1"/>
</dbReference>
<evidence type="ECO:0000256" key="8">
    <source>
        <dbReference type="ARBA" id="ARBA00023004"/>
    </source>
</evidence>
<evidence type="ECO:0000256" key="10">
    <source>
        <dbReference type="PIRSR" id="PIRSR602401-1"/>
    </source>
</evidence>
<evidence type="ECO:0000256" key="7">
    <source>
        <dbReference type="ARBA" id="ARBA00023002"/>
    </source>
</evidence>
<evidence type="ECO:0000313" key="13">
    <source>
        <dbReference type="EMBL" id="KAL3518913.1"/>
    </source>
</evidence>
<keyword evidence="10 11" id="KW-0349">Heme</keyword>
<gene>
    <name evidence="13" type="ORF">ACH5RR_021502</name>
</gene>
<dbReference type="PANTHER" id="PTHR24286:SF209">
    <property type="entry name" value="BETA-AMYRIN 28-OXIDASE-LIKE"/>
    <property type="match status" value="1"/>
</dbReference>
<dbReference type="SUPFAM" id="SSF48264">
    <property type="entry name" value="Cytochrome P450"/>
    <property type="match status" value="1"/>
</dbReference>
<dbReference type="InterPro" id="IPR001128">
    <property type="entry name" value="Cyt_P450"/>
</dbReference>
<keyword evidence="8 10" id="KW-0408">Iron</keyword>
<dbReference type="AlphaFoldDB" id="A0ABD2ZMF9"/>
<keyword evidence="11" id="KW-0503">Monooxygenase</keyword>
<dbReference type="PRINTS" id="PR00385">
    <property type="entry name" value="P450"/>
</dbReference>
<dbReference type="PROSITE" id="PS00086">
    <property type="entry name" value="CYTOCHROME_P450"/>
    <property type="match status" value="1"/>
</dbReference>
<evidence type="ECO:0000256" key="9">
    <source>
        <dbReference type="ARBA" id="ARBA00023136"/>
    </source>
</evidence>
<evidence type="ECO:0000256" key="5">
    <source>
        <dbReference type="ARBA" id="ARBA00022723"/>
    </source>
</evidence>
<evidence type="ECO:0000256" key="6">
    <source>
        <dbReference type="ARBA" id="ARBA00022989"/>
    </source>
</evidence>
<evidence type="ECO:0000256" key="2">
    <source>
        <dbReference type="ARBA" id="ARBA00004167"/>
    </source>
</evidence>
<protein>
    <recommendedName>
        <fullName evidence="15">Cytochrome P450</fullName>
    </recommendedName>
</protein>
<comment type="similarity">
    <text evidence="3 11">Belongs to the cytochrome P450 family.</text>
</comment>
<evidence type="ECO:0000256" key="1">
    <source>
        <dbReference type="ARBA" id="ARBA00001971"/>
    </source>
</evidence>
<keyword evidence="14" id="KW-1185">Reference proteome</keyword>
<name>A0ABD2ZMF9_9GENT</name>
<dbReference type="PRINTS" id="PR00463">
    <property type="entry name" value="EP450I"/>
</dbReference>
<sequence>MAIVIPYSSALIFVSSALTALVVILLFRDLFKTRRSNIKTLKLPRGSYGWPLLGETLEFLRTCLDGAPETFIKERVERYQSHHVFKTSLFGERVAVFCGASGNKFLFSNENKLVNVWWPASVRRLLGPCLATSVAEEAKTMRKMLSNFLNPDAFMRLYSKKIDLVTQQHIRIHWQGKEEVIVFPTAKLYTFELACCLFLSLEDPNRIAKLAAKFNIFLEGLISNPINFPGTRFYQAHRATAAIKKELVEIVRERRVALEMGRASPSQDLLSHLLVTPIENSGAFISETIIVNNILMLLFAGHDTSTSAITWLVKSLGEHPQVYDEVFKEQNEIASSKEGRGGGVFILEWEDIKKMKYSWNVICEVIRLTPSAIGAFREALTDLKYEGYDIPKGWKLYWSAAFTHRDANLFAEPTKFDPSRFEGEDHILTPFSYVSFGGGPRICIGQELAKILILTFLHHLVNKFRWNLVNPDEKIKYDPTPIPVNGLPIRLLPRTHP</sequence>
<evidence type="ECO:0000256" key="4">
    <source>
        <dbReference type="ARBA" id="ARBA00022692"/>
    </source>
</evidence>
<dbReference type="GO" id="GO:0016020">
    <property type="term" value="C:membrane"/>
    <property type="evidence" value="ECO:0007669"/>
    <property type="project" value="UniProtKB-SubCell"/>
</dbReference>